<dbReference type="RefSeq" id="WP_081530371.1">
    <property type="nucleotide sequence ID" value="NZ_NBEB01000037.1"/>
</dbReference>
<proteinExistence type="predicted"/>
<organism evidence="2 3">
    <name type="scientific">Ligilactobacillus salivarius</name>
    <dbReference type="NCBI Taxonomy" id="1624"/>
    <lineage>
        <taxon>Bacteria</taxon>
        <taxon>Bacillati</taxon>
        <taxon>Bacillota</taxon>
        <taxon>Bacilli</taxon>
        <taxon>Lactobacillales</taxon>
        <taxon>Lactobacillaceae</taxon>
        <taxon>Ligilactobacillus</taxon>
    </lineage>
</organism>
<reference evidence="2 3" key="1">
    <citation type="submission" date="2017-03" db="EMBL/GenBank/DDBJ databases">
        <title>Phylogenomics and comparative genomics of Lactobacillus salivarius, a mammalian gut commensal.</title>
        <authorList>
            <person name="Harris H.M."/>
        </authorList>
    </citation>
    <scope>NUCLEOTIDE SEQUENCE [LARGE SCALE GENOMIC DNA]</scope>
    <source>
        <strain evidence="2 3">LMG 14477</strain>
    </source>
</reference>
<dbReference type="Proteomes" id="UP000192638">
    <property type="component" value="Unassembled WGS sequence"/>
</dbReference>
<feature type="transmembrane region" description="Helical" evidence="1">
    <location>
        <begin position="12"/>
        <end position="31"/>
    </location>
</feature>
<keyword evidence="1" id="KW-0812">Transmembrane</keyword>
<feature type="transmembrane region" description="Helical" evidence="1">
    <location>
        <begin position="37"/>
        <end position="53"/>
    </location>
</feature>
<evidence type="ECO:0000256" key="1">
    <source>
        <dbReference type="SAM" id="Phobius"/>
    </source>
</evidence>
<keyword evidence="1" id="KW-1133">Transmembrane helix</keyword>
<evidence type="ECO:0000313" key="3">
    <source>
        <dbReference type="Proteomes" id="UP000192638"/>
    </source>
</evidence>
<keyword evidence="1" id="KW-0472">Membrane</keyword>
<comment type="caution">
    <text evidence="2">The sequence shown here is derived from an EMBL/GenBank/DDBJ whole genome shotgun (WGS) entry which is preliminary data.</text>
</comment>
<name>A0A1V9R2E1_9LACO</name>
<dbReference type="EMBL" id="NBEB01000037">
    <property type="protein sequence ID" value="OQQ84985.1"/>
    <property type="molecule type" value="Genomic_DNA"/>
</dbReference>
<evidence type="ECO:0000313" key="2">
    <source>
        <dbReference type="EMBL" id="OQQ84985.1"/>
    </source>
</evidence>
<sequence>MNRKSLFEEGTFWVAIISFVCAFFCLFVGVFESFITAIFWAVFGIFTLNYAILKNRRRNRR</sequence>
<accession>A0A1V9R2E1</accession>
<protein>
    <submittedName>
        <fullName evidence="2">Uncharacterized protein</fullName>
    </submittedName>
</protein>
<dbReference type="AlphaFoldDB" id="A0A1V9R2E1"/>
<gene>
    <name evidence="2" type="ORF">B6U60_03240</name>
</gene>